<accession>A0ABZ2CIN6</accession>
<dbReference type="Proteomes" id="UP001357223">
    <property type="component" value="Chromosome"/>
</dbReference>
<dbReference type="Pfam" id="PF07307">
    <property type="entry name" value="HEPPP_synt_1"/>
    <property type="match status" value="1"/>
</dbReference>
<evidence type="ECO:0000313" key="1">
    <source>
        <dbReference type="EMBL" id="WVX82898.1"/>
    </source>
</evidence>
<sequence>MREIVEKLTYTKDRIEKYVFHPYLREYIIPPVIDEDKMVILISIVDQLDLSPHEKDIYVLAIMLMHVALDTHDQVTNTLVDEKNMKIRQLTVLAGDYYSGLYYKFLASIEDVKVIKALSEGVKKINEHKVFIYHKDQDDLHTIMNSVKMIEFSLIEQLITYFGVTEWYESASNWLLVKRLLKEKKCFEKTGSSVLFDALDRFFAKDQKKNINEQKQDVLQLYDSYIGYSIQLMTKGMNKIQPFNTLYEERMMKMIKDYSPREKSFVEEG</sequence>
<proteinExistence type="predicted"/>
<keyword evidence="2" id="KW-1185">Reference proteome</keyword>
<reference evidence="1 2" key="1">
    <citation type="submission" date="2023-10" db="EMBL/GenBank/DDBJ databases">
        <title>Niallia locisalis sp.nov. isolated from a salt pond sample.</title>
        <authorList>
            <person name="Li X.-J."/>
            <person name="Dong L."/>
        </authorList>
    </citation>
    <scope>NUCLEOTIDE SEQUENCE [LARGE SCALE GENOMIC DNA]</scope>
    <source>
        <strain evidence="1 2">DSM 29761</strain>
    </source>
</reference>
<evidence type="ECO:0000313" key="2">
    <source>
        <dbReference type="Proteomes" id="UP001357223"/>
    </source>
</evidence>
<dbReference type="Gene3D" id="1.20.120.1450">
    <property type="match status" value="1"/>
</dbReference>
<dbReference type="InterPro" id="IPR009920">
    <property type="entry name" value="HEPPP_synth_su1"/>
</dbReference>
<dbReference type="EMBL" id="CP137640">
    <property type="protein sequence ID" value="WVX82898.1"/>
    <property type="molecule type" value="Genomic_DNA"/>
</dbReference>
<protein>
    <submittedName>
        <fullName evidence="1">Heptaprenyl diphosphate synthase component 1</fullName>
    </submittedName>
</protein>
<gene>
    <name evidence="1" type="ORF">R4Z09_07960</name>
</gene>
<name>A0ABZ2CIN6_9BACI</name>
<organism evidence="1 2">
    <name type="scientific">Niallia oryzisoli</name>
    <dbReference type="NCBI Taxonomy" id="1737571"/>
    <lineage>
        <taxon>Bacteria</taxon>
        <taxon>Bacillati</taxon>
        <taxon>Bacillota</taxon>
        <taxon>Bacilli</taxon>
        <taxon>Bacillales</taxon>
        <taxon>Bacillaceae</taxon>
        <taxon>Niallia</taxon>
    </lineage>
</organism>
<dbReference type="RefSeq" id="WP_338451792.1">
    <property type="nucleotide sequence ID" value="NZ_CP137640.1"/>
</dbReference>